<dbReference type="Proteomes" id="UP001597273">
    <property type="component" value="Unassembled WGS sequence"/>
</dbReference>
<dbReference type="InterPro" id="IPR051791">
    <property type="entry name" value="Pra-immunoreactive"/>
</dbReference>
<keyword evidence="3 6" id="KW-0812">Transmembrane</keyword>
<dbReference type="RefSeq" id="WP_204890232.1">
    <property type="nucleotide sequence ID" value="NZ_JBHUFW010000011.1"/>
</dbReference>
<evidence type="ECO:0000256" key="5">
    <source>
        <dbReference type="ARBA" id="ARBA00023136"/>
    </source>
</evidence>
<feature type="transmembrane region" description="Helical" evidence="6">
    <location>
        <begin position="130"/>
        <end position="149"/>
    </location>
</feature>
<evidence type="ECO:0000256" key="1">
    <source>
        <dbReference type="ARBA" id="ARBA00004651"/>
    </source>
</evidence>
<dbReference type="InterPro" id="IPR010432">
    <property type="entry name" value="RDD"/>
</dbReference>
<evidence type="ECO:0000313" key="8">
    <source>
        <dbReference type="EMBL" id="MFD1863824.1"/>
    </source>
</evidence>
<keyword evidence="5 6" id="KW-0472">Membrane</keyword>
<protein>
    <submittedName>
        <fullName evidence="8">RDD family protein</fullName>
    </submittedName>
</protein>
<gene>
    <name evidence="8" type="ORF">ACFSDB_13020</name>
</gene>
<evidence type="ECO:0000256" key="3">
    <source>
        <dbReference type="ARBA" id="ARBA00022692"/>
    </source>
</evidence>
<dbReference type="EMBL" id="JBHUFW010000011">
    <property type="protein sequence ID" value="MFD1863824.1"/>
    <property type="molecule type" value="Genomic_DNA"/>
</dbReference>
<feature type="transmembrane region" description="Helical" evidence="6">
    <location>
        <begin position="74"/>
        <end position="94"/>
    </location>
</feature>
<proteinExistence type="predicted"/>
<evidence type="ECO:0000256" key="2">
    <source>
        <dbReference type="ARBA" id="ARBA00022475"/>
    </source>
</evidence>
<feature type="domain" description="RDD" evidence="7">
    <location>
        <begin position="35"/>
        <end position="160"/>
    </location>
</feature>
<evidence type="ECO:0000313" key="9">
    <source>
        <dbReference type="Proteomes" id="UP001597273"/>
    </source>
</evidence>
<name>A0ABW4QKC9_9BACL</name>
<organism evidence="8 9">
    <name type="scientific">Planococcus chinensis</name>
    <dbReference type="NCBI Taxonomy" id="272917"/>
    <lineage>
        <taxon>Bacteria</taxon>
        <taxon>Bacillati</taxon>
        <taxon>Bacillota</taxon>
        <taxon>Bacilli</taxon>
        <taxon>Bacillales</taxon>
        <taxon>Caryophanaceae</taxon>
        <taxon>Planococcus</taxon>
    </lineage>
</organism>
<dbReference type="Pfam" id="PF06271">
    <property type="entry name" value="RDD"/>
    <property type="match status" value="1"/>
</dbReference>
<sequence length="192" mass="22125">MADQTSGTPSVEERTGQARPDTQRYEEVLYYERMPAGFWIRFWAYLVDLLVVASLTSIVAKPVFLLLGIETANGAWYAPYAIVSAIFFYGYFVLMTKFFSQTVGKMIFGIRVFSLKEEGLSWGTLLFREWIGRFLSVTILPLYWIVGFTRLKQGVHDFIADTTVIHEAAYQKHRELRKPHVDGSELQETRAF</sequence>
<dbReference type="PANTHER" id="PTHR36115">
    <property type="entry name" value="PROLINE-RICH ANTIGEN HOMOLOG-RELATED"/>
    <property type="match status" value="1"/>
</dbReference>
<evidence type="ECO:0000256" key="6">
    <source>
        <dbReference type="SAM" id="Phobius"/>
    </source>
</evidence>
<dbReference type="PANTHER" id="PTHR36115:SF9">
    <property type="entry name" value="LMO1584 PROTEIN"/>
    <property type="match status" value="1"/>
</dbReference>
<evidence type="ECO:0000259" key="7">
    <source>
        <dbReference type="Pfam" id="PF06271"/>
    </source>
</evidence>
<feature type="transmembrane region" description="Helical" evidence="6">
    <location>
        <begin position="42"/>
        <end position="67"/>
    </location>
</feature>
<comment type="subcellular location">
    <subcellularLocation>
        <location evidence="1">Cell membrane</location>
        <topology evidence="1">Multi-pass membrane protein</topology>
    </subcellularLocation>
</comment>
<keyword evidence="4 6" id="KW-1133">Transmembrane helix</keyword>
<keyword evidence="2" id="KW-1003">Cell membrane</keyword>
<accession>A0ABW4QKC9</accession>
<keyword evidence="9" id="KW-1185">Reference proteome</keyword>
<evidence type="ECO:0000256" key="4">
    <source>
        <dbReference type="ARBA" id="ARBA00022989"/>
    </source>
</evidence>
<comment type="caution">
    <text evidence="8">The sequence shown here is derived from an EMBL/GenBank/DDBJ whole genome shotgun (WGS) entry which is preliminary data.</text>
</comment>
<reference evidence="9" key="1">
    <citation type="journal article" date="2019" name="Int. J. Syst. Evol. Microbiol.">
        <title>The Global Catalogue of Microorganisms (GCM) 10K type strain sequencing project: providing services to taxonomists for standard genome sequencing and annotation.</title>
        <authorList>
            <consortium name="The Broad Institute Genomics Platform"/>
            <consortium name="The Broad Institute Genome Sequencing Center for Infectious Disease"/>
            <person name="Wu L."/>
            <person name="Ma J."/>
        </authorList>
    </citation>
    <scope>NUCLEOTIDE SEQUENCE [LARGE SCALE GENOMIC DNA]</scope>
    <source>
        <strain evidence="9">CGMCC 1.15475</strain>
    </source>
</reference>